<sequence length="190" mass="20918">MSSSLPFDWSSSGESEVGLLDYRDRLRRLAGRSFLLSAGVVFLGLLVALTFVAYLTGSFDTDRTKLIFALYVVLATLLYAVTLIWGNVEQRRSRRAEAAPELVLEPREDELTVSNVGAGPAIDARVAVAVDGERVHDELHPVVRTGETQTVAPLDVDDESEVVLGVWSGTRLTDVEYRVERTYDGETLSQ</sequence>
<keyword evidence="3" id="KW-1185">Reference proteome</keyword>
<evidence type="ECO:0000256" key="1">
    <source>
        <dbReference type="SAM" id="Phobius"/>
    </source>
</evidence>
<dbReference type="Proteomes" id="UP001596447">
    <property type="component" value="Unassembled WGS sequence"/>
</dbReference>
<comment type="caution">
    <text evidence="2">The sequence shown here is derived from an EMBL/GenBank/DDBJ whole genome shotgun (WGS) entry which is preliminary data.</text>
</comment>
<gene>
    <name evidence="2" type="ORF">ACFQJ9_12445</name>
</gene>
<reference evidence="2 3" key="1">
    <citation type="journal article" date="2019" name="Int. J. Syst. Evol. Microbiol.">
        <title>The Global Catalogue of Microorganisms (GCM) 10K type strain sequencing project: providing services to taxonomists for standard genome sequencing and annotation.</title>
        <authorList>
            <consortium name="The Broad Institute Genomics Platform"/>
            <consortium name="The Broad Institute Genome Sequencing Center for Infectious Disease"/>
            <person name="Wu L."/>
            <person name="Ma J."/>
        </authorList>
    </citation>
    <scope>NUCLEOTIDE SEQUENCE [LARGE SCALE GENOMIC DNA]</scope>
    <source>
        <strain evidence="2 3">XZGYJ-43</strain>
    </source>
</reference>
<feature type="transmembrane region" description="Helical" evidence="1">
    <location>
        <begin position="66"/>
        <end position="85"/>
    </location>
</feature>
<name>A0ABD5Z4X3_9EURY</name>
<dbReference type="AlphaFoldDB" id="A0ABD5Z4X3"/>
<evidence type="ECO:0000313" key="2">
    <source>
        <dbReference type="EMBL" id="MFC7200209.1"/>
    </source>
</evidence>
<dbReference type="EMBL" id="JBHTAR010000011">
    <property type="protein sequence ID" value="MFC7200209.1"/>
    <property type="molecule type" value="Genomic_DNA"/>
</dbReference>
<organism evidence="2 3">
    <name type="scientific">Halospeciosus flavus</name>
    <dbReference type="NCBI Taxonomy" id="3032283"/>
    <lineage>
        <taxon>Archaea</taxon>
        <taxon>Methanobacteriati</taxon>
        <taxon>Methanobacteriota</taxon>
        <taxon>Stenosarchaea group</taxon>
        <taxon>Halobacteria</taxon>
        <taxon>Halobacteriales</taxon>
        <taxon>Halobacteriaceae</taxon>
        <taxon>Halospeciosus</taxon>
    </lineage>
</organism>
<feature type="transmembrane region" description="Helical" evidence="1">
    <location>
        <begin position="33"/>
        <end position="54"/>
    </location>
</feature>
<dbReference type="RefSeq" id="WP_279526997.1">
    <property type="nucleotide sequence ID" value="NZ_CP122312.1"/>
</dbReference>
<accession>A0ABD5Z4X3</accession>
<protein>
    <submittedName>
        <fullName evidence="2">Uncharacterized protein</fullName>
    </submittedName>
</protein>
<keyword evidence="1" id="KW-1133">Transmembrane helix</keyword>
<evidence type="ECO:0000313" key="3">
    <source>
        <dbReference type="Proteomes" id="UP001596447"/>
    </source>
</evidence>
<keyword evidence="1" id="KW-0472">Membrane</keyword>
<keyword evidence="1" id="KW-0812">Transmembrane</keyword>
<proteinExistence type="predicted"/>